<gene>
    <name evidence="4" type="ORF">FNV43_RR02473</name>
</gene>
<protein>
    <submittedName>
        <fullName evidence="4">Uncharacterized protein</fullName>
    </submittedName>
</protein>
<proteinExistence type="predicted"/>
<dbReference type="InterPro" id="IPR043145">
    <property type="entry name" value="Znf_ZZ_sf"/>
</dbReference>
<evidence type="ECO:0000256" key="1">
    <source>
        <dbReference type="ARBA" id="ARBA00022723"/>
    </source>
</evidence>
<organism evidence="4 5">
    <name type="scientific">Rhamnella rubrinervis</name>
    <dbReference type="NCBI Taxonomy" id="2594499"/>
    <lineage>
        <taxon>Eukaryota</taxon>
        <taxon>Viridiplantae</taxon>
        <taxon>Streptophyta</taxon>
        <taxon>Embryophyta</taxon>
        <taxon>Tracheophyta</taxon>
        <taxon>Spermatophyta</taxon>
        <taxon>Magnoliopsida</taxon>
        <taxon>eudicotyledons</taxon>
        <taxon>Gunneridae</taxon>
        <taxon>Pentapetalae</taxon>
        <taxon>rosids</taxon>
        <taxon>fabids</taxon>
        <taxon>Rosales</taxon>
        <taxon>Rhamnaceae</taxon>
        <taxon>rhamnoid group</taxon>
        <taxon>Rhamneae</taxon>
        <taxon>Rhamnella</taxon>
    </lineage>
</organism>
<comment type="caution">
    <text evidence="4">The sequence shown here is derived from an EMBL/GenBank/DDBJ whole genome shotgun (WGS) entry which is preliminary data.</text>
</comment>
<keyword evidence="1" id="KW-0479">Metal-binding</keyword>
<accession>A0A8K0HTN6</accession>
<dbReference type="AlphaFoldDB" id="A0A8K0HTN6"/>
<keyword evidence="5" id="KW-1185">Reference proteome</keyword>
<evidence type="ECO:0000313" key="4">
    <source>
        <dbReference type="EMBL" id="KAF3457813.1"/>
    </source>
</evidence>
<dbReference type="SUPFAM" id="SSF57850">
    <property type="entry name" value="RING/U-box"/>
    <property type="match status" value="1"/>
</dbReference>
<dbReference type="Proteomes" id="UP000796880">
    <property type="component" value="Unassembled WGS sequence"/>
</dbReference>
<keyword evidence="3" id="KW-0862">Zinc</keyword>
<evidence type="ECO:0000256" key="3">
    <source>
        <dbReference type="ARBA" id="ARBA00022833"/>
    </source>
</evidence>
<keyword evidence="2" id="KW-0863">Zinc-finger</keyword>
<sequence length="123" mass="14326">MKEMNFPRMANQHVYEQLKEKGKDGLQFADVITLFYALMSGRPICDGCGDLVVGLYLTCSKCYKKPGETFNLCPDCYRNDMYSHPHKEFVDNFRMLQTKRIEFLNIQSLIEDASSINKQRTPR</sequence>
<dbReference type="GO" id="GO:0008270">
    <property type="term" value="F:zinc ion binding"/>
    <property type="evidence" value="ECO:0007669"/>
    <property type="project" value="UniProtKB-KW"/>
</dbReference>
<evidence type="ECO:0000256" key="2">
    <source>
        <dbReference type="ARBA" id="ARBA00022771"/>
    </source>
</evidence>
<name>A0A8K0HTN6_9ROSA</name>
<dbReference type="Gene3D" id="3.30.60.90">
    <property type="match status" value="1"/>
</dbReference>
<reference evidence="4" key="1">
    <citation type="submission" date="2020-03" db="EMBL/GenBank/DDBJ databases">
        <title>A high-quality chromosome-level genome assembly of a woody plant with both climbing and erect habits, Rhamnella rubrinervis.</title>
        <authorList>
            <person name="Lu Z."/>
            <person name="Yang Y."/>
            <person name="Zhu X."/>
            <person name="Sun Y."/>
        </authorList>
    </citation>
    <scope>NUCLEOTIDE SEQUENCE</scope>
    <source>
        <strain evidence="4">BYM</strain>
        <tissue evidence="4">Leaf</tissue>
    </source>
</reference>
<dbReference type="OrthoDB" id="8785703at2759"/>
<evidence type="ECO:0000313" key="5">
    <source>
        <dbReference type="Proteomes" id="UP000796880"/>
    </source>
</evidence>
<dbReference type="EMBL" id="VOIH02000001">
    <property type="protein sequence ID" value="KAF3457813.1"/>
    <property type="molecule type" value="Genomic_DNA"/>
</dbReference>